<comment type="caution">
    <text evidence="2">The sequence shown here is derived from an EMBL/GenBank/DDBJ whole genome shotgun (WGS) entry which is preliminary data.</text>
</comment>
<name>A0A835YPA8_9STRA</name>
<dbReference type="InterPro" id="IPR010736">
    <property type="entry name" value="SHIPPO-rpt"/>
</dbReference>
<evidence type="ECO:0008006" key="4">
    <source>
        <dbReference type="Google" id="ProtNLM"/>
    </source>
</evidence>
<evidence type="ECO:0000256" key="1">
    <source>
        <dbReference type="SAM" id="MobiDB-lite"/>
    </source>
</evidence>
<dbReference type="EMBL" id="JAFCMP010000511">
    <property type="protein sequence ID" value="KAG5178935.1"/>
    <property type="molecule type" value="Genomic_DNA"/>
</dbReference>
<accession>A0A835YPA8</accession>
<dbReference type="InterPro" id="IPR051291">
    <property type="entry name" value="CIMAP"/>
</dbReference>
<dbReference type="OrthoDB" id="406368at2759"/>
<dbReference type="PANTHER" id="PTHR21580:SF28">
    <property type="entry name" value="BOREALIN N-TERMINAL DOMAIN-CONTAINING PROTEIN-RELATED"/>
    <property type="match status" value="1"/>
</dbReference>
<dbReference type="Pfam" id="PF07004">
    <property type="entry name" value="SHIPPO-rpt"/>
    <property type="match status" value="5"/>
</dbReference>
<organism evidence="2 3">
    <name type="scientific">Tribonema minus</name>
    <dbReference type="NCBI Taxonomy" id="303371"/>
    <lineage>
        <taxon>Eukaryota</taxon>
        <taxon>Sar</taxon>
        <taxon>Stramenopiles</taxon>
        <taxon>Ochrophyta</taxon>
        <taxon>PX clade</taxon>
        <taxon>Xanthophyceae</taxon>
        <taxon>Tribonematales</taxon>
        <taxon>Tribonemataceae</taxon>
        <taxon>Tribonema</taxon>
    </lineage>
</organism>
<dbReference type="AlphaFoldDB" id="A0A835YPA8"/>
<protein>
    <recommendedName>
        <fullName evidence="4">Sperm-tail PG-rich repeat-containing protein 2</fullName>
    </recommendedName>
</protein>
<keyword evidence="3" id="KW-1185">Reference proteome</keyword>
<evidence type="ECO:0000313" key="2">
    <source>
        <dbReference type="EMBL" id="KAG5178935.1"/>
    </source>
</evidence>
<reference evidence="2" key="1">
    <citation type="submission" date="2021-02" db="EMBL/GenBank/DDBJ databases">
        <title>First Annotated Genome of the Yellow-green Alga Tribonema minus.</title>
        <authorList>
            <person name="Mahan K.M."/>
        </authorList>
    </citation>
    <scope>NUCLEOTIDE SEQUENCE</scope>
    <source>
        <strain evidence="2">UTEX B ZZ1240</strain>
    </source>
</reference>
<feature type="compositionally biased region" description="Basic and acidic residues" evidence="1">
    <location>
        <begin position="533"/>
        <end position="548"/>
    </location>
</feature>
<dbReference type="PANTHER" id="PTHR21580">
    <property type="entry name" value="SHIPPO-1-RELATED"/>
    <property type="match status" value="1"/>
</dbReference>
<evidence type="ECO:0000313" key="3">
    <source>
        <dbReference type="Proteomes" id="UP000664859"/>
    </source>
</evidence>
<proteinExistence type="predicted"/>
<feature type="region of interest" description="Disordered" evidence="1">
    <location>
        <begin position="117"/>
        <end position="150"/>
    </location>
</feature>
<dbReference type="Proteomes" id="UP000664859">
    <property type="component" value="Unassembled WGS sequence"/>
</dbReference>
<feature type="region of interest" description="Disordered" evidence="1">
    <location>
        <begin position="1"/>
        <end position="23"/>
    </location>
</feature>
<gene>
    <name evidence="2" type="ORF">JKP88DRAFT_247874</name>
</gene>
<feature type="region of interest" description="Disordered" evidence="1">
    <location>
        <begin position="533"/>
        <end position="556"/>
    </location>
</feature>
<sequence length="672" mass="69375">MAMPVRSARKLTFSENRTPDAVGPGAYNLQRFGNGVKPAFTAFGTSSQRDLRAVVDTPGPGAYSISSWQQQQQGENTQQGTNAFVSKAPRTNLANAAAVPGPGAYEPVLVSKRALAKSKSVQGLSRRRRAPDSRGGGERNNSAPLLQARYNPPTIPCGSCSYGYNQDVDTGLLVPLPVPVPMHSGTASDSVGPGQYDPGTTLLKPAWQQGPSFAKASERRTLFDIRPPQQADDASRGGGDGQATVLSLETGATSRHGGGALKGGGGGGTSAVFKSAVQRMPDASALGPGPAAYDAAPAPLGASAATRVQRFGSTVPRGAAWLRDARAPFTDPLHDTPGPGAYATSTSTLATGNGGGGGGRAAGAAEDGGAGIGFCLTAQRPCLRSADAAAAGPGPASYDAAGSLSLASNVAQRAGVGRRGVFGCTGERWHVRQAARAPATAVELWSQAQAKLLRRVVVLHRPAVKSSAFADRVAPTVDPQGQSKRLPPPPTAYTIKGTFDKLSELKQKPCRVASQGQQRGQWLGFNSTAKRPDRFCDTTDPVVPKERAFGPGPGKYNLDSVSSVAAQARARRTRNPRSRIPLTARCPQQERFSDPPGVHEGGTAAGPGSYDVCGSLLTKTHNVTFLGGRANRLRLGGGTEAMSVNTNSDMGIDCYLPAGRNSLAAGAGVVVQ</sequence>